<gene>
    <name evidence="2" type="ORF">J2S57_004500</name>
</gene>
<reference evidence="2 3" key="1">
    <citation type="submission" date="2023-07" db="EMBL/GenBank/DDBJ databases">
        <title>Sequencing the genomes of 1000 actinobacteria strains.</title>
        <authorList>
            <person name="Klenk H.-P."/>
        </authorList>
    </citation>
    <scope>NUCLEOTIDE SEQUENCE [LARGE SCALE GENOMIC DNA]</scope>
    <source>
        <strain evidence="2 3">DSM 44388</strain>
    </source>
</reference>
<comment type="caution">
    <text evidence="2">The sequence shown here is derived from an EMBL/GenBank/DDBJ whole genome shotgun (WGS) entry which is preliminary data.</text>
</comment>
<dbReference type="Proteomes" id="UP001235712">
    <property type="component" value="Unassembled WGS sequence"/>
</dbReference>
<dbReference type="RefSeq" id="WP_307246252.1">
    <property type="nucleotide sequence ID" value="NZ_JAUSQZ010000001.1"/>
</dbReference>
<evidence type="ECO:0000256" key="1">
    <source>
        <dbReference type="SAM" id="MobiDB-lite"/>
    </source>
</evidence>
<name>A0ABT9P869_9ACTN</name>
<feature type="region of interest" description="Disordered" evidence="1">
    <location>
        <begin position="182"/>
        <end position="201"/>
    </location>
</feature>
<evidence type="ECO:0000313" key="2">
    <source>
        <dbReference type="EMBL" id="MDP9828751.1"/>
    </source>
</evidence>
<accession>A0ABT9P869</accession>
<organism evidence="2 3">
    <name type="scientific">Kineosporia succinea</name>
    <dbReference type="NCBI Taxonomy" id="84632"/>
    <lineage>
        <taxon>Bacteria</taxon>
        <taxon>Bacillati</taxon>
        <taxon>Actinomycetota</taxon>
        <taxon>Actinomycetes</taxon>
        <taxon>Kineosporiales</taxon>
        <taxon>Kineosporiaceae</taxon>
        <taxon>Kineosporia</taxon>
    </lineage>
</organism>
<evidence type="ECO:0000313" key="3">
    <source>
        <dbReference type="Proteomes" id="UP001235712"/>
    </source>
</evidence>
<dbReference type="EMBL" id="JAUSQZ010000001">
    <property type="protein sequence ID" value="MDP9828751.1"/>
    <property type="molecule type" value="Genomic_DNA"/>
</dbReference>
<sequence length="201" mass="21911">MHESSLSERHLNVVRSSSGALLSERSEAMQAAAGNLLVKAADRLRDGDEAGARGFVERALHLPYDEFEDIRPAVWWLQMEVSAQFGDEIEIAEVGDTGWLDRAARLLSETTDPTVTAVVRTALNEIGADYQLPAREARRLEALTAGERFGREPLTEIDDPAQLAAAVLGVLGMLNRQTELLDLTPLTSPPGEPDQPGQERA</sequence>
<proteinExistence type="predicted"/>
<keyword evidence="3" id="KW-1185">Reference proteome</keyword>
<protein>
    <submittedName>
        <fullName evidence="2">Uncharacterized protein</fullName>
    </submittedName>
</protein>